<protein>
    <submittedName>
        <fullName evidence="2">M protein</fullName>
    </submittedName>
</protein>
<dbReference type="AlphaFoldDB" id="A0A0H3DG19"/>
<gene>
    <name evidence="2" type="ordered locus">AMED_6894</name>
</gene>
<sequence>MAPGGGEDVAHTQPGFDLAWRGFHRAQVEEYVAWAEAELRRLAAESDSARRRGDALAEENRELRLKIDRICRTPIAPDALQERSRRMIELTREEAAEITAGATEAAERIRREAEAEAVRLTEKERSLVAEAEAERERQRAEHEELLRAAEQRRRELDEAAAHRRAQLEEDHSRAMTARRADAMRELAEQKAAARAKADQLVADATQRSEALVTTGERTLAAAEAKAEKLVTEATRHSETLVTTAEAKAAKLVTEATQRAETLVTTAEAKSEKLVTEATERAESMVGAAEREVAALGEVRDQLKAALSGCRGLLADAAVALDDRPASFDPEATLPMAKRVPIQRRPPAVDLTDAVG</sequence>
<proteinExistence type="predicted"/>
<dbReference type="OrthoDB" id="5178145at2"/>
<evidence type="ECO:0000256" key="1">
    <source>
        <dbReference type="SAM" id="MobiDB-lite"/>
    </source>
</evidence>
<dbReference type="HOGENOM" id="CLU_045084_0_0_11"/>
<evidence type="ECO:0000313" key="3">
    <source>
        <dbReference type="Proteomes" id="UP000000328"/>
    </source>
</evidence>
<dbReference type="GeneID" id="92874542"/>
<accession>A0A0H3DG19</accession>
<name>A0A0H3DG19_AMYMU</name>
<reference evidence="2 3" key="1">
    <citation type="journal article" date="2010" name="Cell Res.">
        <title>Complete genome sequence of the rifamycin SV-producing Amycolatopsis mediterranei U32 revealed its genetic characteristics in phylogeny and metabolism.</title>
        <authorList>
            <person name="Zhao W."/>
            <person name="Zhong Y."/>
            <person name="Yuan H."/>
            <person name="Wang J."/>
            <person name="Zheng H."/>
            <person name="Wang Y."/>
            <person name="Cen X."/>
            <person name="Xu F."/>
            <person name="Bai J."/>
            <person name="Han X."/>
            <person name="Lu G."/>
            <person name="Zhu Y."/>
            <person name="Shao Z."/>
            <person name="Yan H."/>
            <person name="Li C."/>
            <person name="Peng N."/>
            <person name="Zhang Z."/>
            <person name="Zhang Y."/>
            <person name="Lin W."/>
            <person name="Fan Y."/>
            <person name="Qin Z."/>
            <person name="Hu Y."/>
            <person name="Zhu B."/>
            <person name="Wang S."/>
            <person name="Ding X."/>
            <person name="Zhao G.P."/>
        </authorList>
    </citation>
    <scope>NUCLEOTIDE SEQUENCE [LARGE SCALE GENOMIC DNA]</scope>
    <source>
        <strain evidence="3">U-32</strain>
    </source>
</reference>
<organism evidence="2 3">
    <name type="scientific">Amycolatopsis mediterranei (strain U-32)</name>
    <dbReference type="NCBI Taxonomy" id="749927"/>
    <lineage>
        <taxon>Bacteria</taxon>
        <taxon>Bacillati</taxon>
        <taxon>Actinomycetota</taxon>
        <taxon>Actinomycetes</taxon>
        <taxon>Pseudonocardiales</taxon>
        <taxon>Pseudonocardiaceae</taxon>
        <taxon>Amycolatopsis</taxon>
    </lineage>
</organism>
<dbReference type="EMBL" id="CP002000">
    <property type="protein sequence ID" value="ADJ48614.1"/>
    <property type="molecule type" value="Genomic_DNA"/>
</dbReference>
<feature type="region of interest" description="Disordered" evidence="1">
    <location>
        <begin position="152"/>
        <end position="175"/>
    </location>
</feature>
<evidence type="ECO:0000313" key="2">
    <source>
        <dbReference type="EMBL" id="ADJ48614.1"/>
    </source>
</evidence>
<dbReference type="PATRIC" id="fig|749927.5.peg.7172"/>
<dbReference type="Proteomes" id="UP000000328">
    <property type="component" value="Chromosome"/>
</dbReference>
<dbReference type="KEGG" id="amd:AMED_6894"/>
<dbReference type="eggNOG" id="COG1196">
    <property type="taxonomic scope" value="Bacteria"/>
</dbReference>
<dbReference type="RefSeq" id="WP_013228659.1">
    <property type="nucleotide sequence ID" value="NC_014318.1"/>
</dbReference>